<feature type="compositionally biased region" description="Low complexity" evidence="1">
    <location>
        <begin position="35"/>
        <end position="47"/>
    </location>
</feature>
<feature type="region of interest" description="Disordered" evidence="1">
    <location>
        <begin position="28"/>
        <end position="47"/>
    </location>
</feature>
<dbReference type="AlphaFoldDB" id="A0A084SF84"/>
<gene>
    <name evidence="2" type="ORF">Q664_49805</name>
</gene>
<comment type="caution">
    <text evidence="2">The sequence shown here is derived from an EMBL/GenBank/DDBJ whole genome shotgun (WGS) entry which is preliminary data.</text>
</comment>
<organism evidence="2 3">
    <name type="scientific">Archangium violaceum Cb vi76</name>
    <dbReference type="NCBI Taxonomy" id="1406225"/>
    <lineage>
        <taxon>Bacteria</taxon>
        <taxon>Pseudomonadati</taxon>
        <taxon>Myxococcota</taxon>
        <taxon>Myxococcia</taxon>
        <taxon>Myxococcales</taxon>
        <taxon>Cystobacterineae</taxon>
        <taxon>Archangiaceae</taxon>
        <taxon>Archangium</taxon>
    </lineage>
</organism>
<evidence type="ECO:0000313" key="2">
    <source>
        <dbReference type="EMBL" id="KFA87119.1"/>
    </source>
</evidence>
<protein>
    <submittedName>
        <fullName evidence="2">Uncharacterized protein</fullName>
    </submittedName>
</protein>
<proteinExistence type="predicted"/>
<evidence type="ECO:0000256" key="1">
    <source>
        <dbReference type="SAM" id="MobiDB-lite"/>
    </source>
</evidence>
<evidence type="ECO:0000313" key="3">
    <source>
        <dbReference type="Proteomes" id="UP000028547"/>
    </source>
</evidence>
<name>A0A084SF84_9BACT</name>
<dbReference type="EMBL" id="JPMI01000392">
    <property type="protein sequence ID" value="KFA87119.1"/>
    <property type="molecule type" value="Genomic_DNA"/>
</dbReference>
<reference evidence="2 3" key="1">
    <citation type="submission" date="2014-07" db="EMBL/GenBank/DDBJ databases">
        <title>Draft Genome Sequence of Gephyronic Acid Producer, Cystobacter violaceus Strain Cb vi76.</title>
        <authorList>
            <person name="Stevens D.C."/>
            <person name="Young J."/>
            <person name="Carmichael R."/>
            <person name="Tan J."/>
            <person name="Taylor R.E."/>
        </authorList>
    </citation>
    <scope>NUCLEOTIDE SEQUENCE [LARGE SCALE GENOMIC DNA]</scope>
    <source>
        <strain evidence="2 3">Cb vi76</strain>
    </source>
</reference>
<sequence>MRQCAFDCRGELQPLTGASPFQDCFRAEREGSNESLDPGSPPLGGSLLLDQQRRRGLTWHQTDWVFGCLEAALLEEVLDKGLADEAVDAHDECTLELACCN</sequence>
<dbReference type="Proteomes" id="UP000028547">
    <property type="component" value="Unassembled WGS sequence"/>
</dbReference>
<accession>A0A084SF84</accession>